<dbReference type="Proteomes" id="UP001054945">
    <property type="component" value="Unassembled WGS sequence"/>
</dbReference>
<name>A0AAV4UV07_CAEEX</name>
<accession>A0AAV4UV07</accession>
<gene>
    <name evidence="1" type="ORF">CEXT_343881</name>
</gene>
<organism evidence="1 2">
    <name type="scientific">Caerostris extrusa</name>
    <name type="common">Bark spider</name>
    <name type="synonym">Caerostris bankana</name>
    <dbReference type="NCBI Taxonomy" id="172846"/>
    <lineage>
        <taxon>Eukaryota</taxon>
        <taxon>Metazoa</taxon>
        <taxon>Ecdysozoa</taxon>
        <taxon>Arthropoda</taxon>
        <taxon>Chelicerata</taxon>
        <taxon>Arachnida</taxon>
        <taxon>Araneae</taxon>
        <taxon>Araneomorphae</taxon>
        <taxon>Entelegynae</taxon>
        <taxon>Araneoidea</taxon>
        <taxon>Araneidae</taxon>
        <taxon>Caerostris</taxon>
    </lineage>
</organism>
<proteinExistence type="predicted"/>
<reference evidence="1 2" key="1">
    <citation type="submission" date="2021-06" db="EMBL/GenBank/DDBJ databases">
        <title>Caerostris extrusa draft genome.</title>
        <authorList>
            <person name="Kono N."/>
            <person name="Arakawa K."/>
        </authorList>
    </citation>
    <scope>NUCLEOTIDE SEQUENCE [LARGE SCALE GENOMIC DNA]</scope>
</reference>
<evidence type="ECO:0000313" key="1">
    <source>
        <dbReference type="EMBL" id="GIY61520.1"/>
    </source>
</evidence>
<evidence type="ECO:0000313" key="2">
    <source>
        <dbReference type="Proteomes" id="UP001054945"/>
    </source>
</evidence>
<dbReference type="AlphaFoldDB" id="A0AAV4UV07"/>
<dbReference type="EMBL" id="BPLR01013477">
    <property type="protein sequence ID" value="GIY61520.1"/>
    <property type="molecule type" value="Genomic_DNA"/>
</dbReference>
<keyword evidence="2" id="KW-1185">Reference proteome</keyword>
<comment type="caution">
    <text evidence="1">The sequence shown here is derived from an EMBL/GenBank/DDBJ whole genome shotgun (WGS) entry which is preliminary data.</text>
</comment>
<sequence>MGKRITGFSEYILLPKPCLFLKRSIHPLEAVNCGIPNSKAIIFACSLMITLLIGSYVLPCQSTSPALSSKSWYGEALEFFFSGRRTALVMWSSVWPLV</sequence>
<protein>
    <submittedName>
        <fullName evidence="1">Uncharacterized protein</fullName>
    </submittedName>
</protein>